<evidence type="ECO:0000256" key="1">
    <source>
        <dbReference type="SAM" id="Phobius"/>
    </source>
</evidence>
<feature type="transmembrane region" description="Helical" evidence="1">
    <location>
        <begin position="60"/>
        <end position="77"/>
    </location>
</feature>
<dbReference type="Pfam" id="PF03419">
    <property type="entry name" value="Peptidase_U4"/>
    <property type="match status" value="1"/>
</dbReference>
<feature type="transmembrane region" description="Helical" evidence="1">
    <location>
        <begin position="6"/>
        <end position="24"/>
    </location>
</feature>
<reference evidence="2" key="2">
    <citation type="journal article" date="2021" name="PeerJ">
        <title>Extensive microbial diversity within the chicken gut microbiome revealed by metagenomics and culture.</title>
        <authorList>
            <person name="Gilroy R."/>
            <person name="Ravi A."/>
            <person name="Getino M."/>
            <person name="Pursley I."/>
            <person name="Horton D.L."/>
            <person name="Alikhan N.F."/>
            <person name="Baker D."/>
            <person name="Gharbi K."/>
            <person name="Hall N."/>
            <person name="Watson M."/>
            <person name="Adriaenssens E.M."/>
            <person name="Foster-Nyarko E."/>
            <person name="Jarju S."/>
            <person name="Secka A."/>
            <person name="Antonio M."/>
            <person name="Oren A."/>
            <person name="Chaudhuri R.R."/>
            <person name="La Ragione R."/>
            <person name="Hildebrand F."/>
            <person name="Pallen M.J."/>
        </authorList>
    </citation>
    <scope>NUCLEOTIDE SEQUENCE</scope>
    <source>
        <strain evidence="2">11300</strain>
    </source>
</reference>
<dbReference type="AlphaFoldDB" id="A0A9D1L7K4"/>
<dbReference type="GO" id="GO:0006508">
    <property type="term" value="P:proteolysis"/>
    <property type="evidence" value="ECO:0007669"/>
    <property type="project" value="InterPro"/>
</dbReference>
<proteinExistence type="predicted"/>
<dbReference type="InterPro" id="IPR005081">
    <property type="entry name" value="SpoIIGA"/>
</dbReference>
<feature type="transmembrane region" description="Helical" evidence="1">
    <location>
        <begin position="84"/>
        <end position="103"/>
    </location>
</feature>
<dbReference type="GO" id="GO:0004190">
    <property type="term" value="F:aspartic-type endopeptidase activity"/>
    <property type="evidence" value="ECO:0007669"/>
    <property type="project" value="InterPro"/>
</dbReference>
<dbReference type="GO" id="GO:0030436">
    <property type="term" value="P:asexual sporulation"/>
    <property type="evidence" value="ECO:0007669"/>
    <property type="project" value="InterPro"/>
</dbReference>
<dbReference type="Proteomes" id="UP000824091">
    <property type="component" value="Unassembled WGS sequence"/>
</dbReference>
<protein>
    <submittedName>
        <fullName evidence="2">Sigma-E processing peptidase SpoIIGA</fullName>
    </submittedName>
</protein>
<comment type="caution">
    <text evidence="2">The sequence shown here is derived from an EMBL/GenBank/DDBJ whole genome shotgun (WGS) entry which is preliminary data.</text>
</comment>
<name>A0A9D1L7K4_9FIRM</name>
<feature type="transmembrane region" description="Helical" evidence="1">
    <location>
        <begin position="123"/>
        <end position="141"/>
    </location>
</feature>
<organism evidence="2 3">
    <name type="scientific">Candidatus Fimisoma avicola</name>
    <dbReference type="NCBI Taxonomy" id="2840826"/>
    <lineage>
        <taxon>Bacteria</taxon>
        <taxon>Bacillati</taxon>
        <taxon>Bacillota</taxon>
        <taxon>Clostridia</taxon>
        <taxon>Eubacteriales</taxon>
        <taxon>Candidatus Fimisoma</taxon>
    </lineage>
</organism>
<reference evidence="2" key="1">
    <citation type="submission" date="2020-10" db="EMBL/GenBank/DDBJ databases">
        <authorList>
            <person name="Gilroy R."/>
        </authorList>
    </citation>
    <scope>NUCLEOTIDE SEQUENCE</scope>
    <source>
        <strain evidence="2">11300</strain>
    </source>
</reference>
<accession>A0A9D1L7K4</accession>
<keyword evidence="1" id="KW-1133">Transmembrane helix</keyword>
<evidence type="ECO:0000313" key="3">
    <source>
        <dbReference type="Proteomes" id="UP000824091"/>
    </source>
</evidence>
<sequence>MVIYGEYLFAENFIAGLLLILLTGKVAGYMPSAARALAAAVLCGLSGFIIFLPVGSLMSAAVRIGAGAACAAAAFGLRNILKTSAILLVLTFLSGGAAMAILLWRQEPVISHQGIIYMDAVTYLWLLFSGILAFGLTYWFVRLIRGRAGDIAARGRVCLVIDGKPFYFRAFVDSGNQLREPLTDKPVVLIDKRGAEKLPFKVYDLPQRYRVIPYKAVGVDKGSLDGLRTDMIMFRHHRIEEAYVAFYQGTFGDFEVLLNRDFLEGGLLQDV</sequence>
<keyword evidence="1" id="KW-0812">Transmembrane</keyword>
<dbReference type="EMBL" id="DVMO01000029">
    <property type="protein sequence ID" value="HIU27095.1"/>
    <property type="molecule type" value="Genomic_DNA"/>
</dbReference>
<evidence type="ECO:0000313" key="2">
    <source>
        <dbReference type="EMBL" id="HIU27095.1"/>
    </source>
</evidence>
<gene>
    <name evidence="2" type="ORF">IAD16_01780</name>
</gene>
<keyword evidence="1" id="KW-0472">Membrane</keyword>
<feature type="transmembrane region" description="Helical" evidence="1">
    <location>
        <begin position="36"/>
        <end position="54"/>
    </location>
</feature>